<proteinExistence type="predicted"/>
<keyword evidence="2" id="KW-0067">ATP-binding</keyword>
<name>A0ABU2Z394_9ACTN</name>
<dbReference type="InterPro" id="IPR011579">
    <property type="entry name" value="ATPase_dom"/>
</dbReference>
<dbReference type="Proteomes" id="UP001180737">
    <property type="component" value="Unassembled WGS sequence"/>
</dbReference>
<dbReference type="PANTHER" id="PTHR34704">
    <property type="entry name" value="ATPASE"/>
    <property type="match status" value="1"/>
</dbReference>
<dbReference type="EMBL" id="JAVRFJ010000026">
    <property type="protein sequence ID" value="MDT0571055.1"/>
    <property type="molecule type" value="Genomic_DNA"/>
</dbReference>
<comment type="caution">
    <text evidence="2">The sequence shown here is derived from an EMBL/GenBank/DDBJ whole genome shotgun (WGS) entry which is preliminary data.</text>
</comment>
<organism evidence="2 3">
    <name type="scientific">Streptomyces gottesmaniae</name>
    <dbReference type="NCBI Taxonomy" id="3075518"/>
    <lineage>
        <taxon>Bacteria</taxon>
        <taxon>Bacillati</taxon>
        <taxon>Actinomycetota</taxon>
        <taxon>Actinomycetes</taxon>
        <taxon>Kitasatosporales</taxon>
        <taxon>Streptomycetaceae</taxon>
        <taxon>Streptomyces</taxon>
    </lineage>
</organism>
<gene>
    <name evidence="2" type="ORF">RM704_26940</name>
</gene>
<dbReference type="RefSeq" id="WP_078936997.1">
    <property type="nucleotide sequence ID" value="NZ_JAVRFJ010000026.1"/>
</dbReference>
<feature type="domain" description="ATPase" evidence="1">
    <location>
        <begin position="13"/>
        <end position="197"/>
    </location>
</feature>
<dbReference type="InterPro" id="IPR027417">
    <property type="entry name" value="P-loop_NTPase"/>
</dbReference>
<accession>A0ABU2Z394</accession>
<sequence length="506" mass="54767">MRQSGLVKPPHVFDRVSEWEALVAFVERPLPQAMLGVVSGRRRMGKTYLLRALVEQYGGFYFGATAGTATESLRQFGAALAEHVGSPAPLSFTTWDDAISSLFDLASPGGRVAGGKVSRLVVIDEFPYLVKVAPELPSLIQREIDRHQTRESRMRMLLCGSAMSVMGGLLASTAPLRGRAQLELVVRPFGYRAAAEFWGVADEPALAARLHAVLGGTPAYRRQFLADDVPENLRAFDDWICRTVLSPFSPLFREARYLLAEEADIRDTALYHSVLAAVAQGNTTRGGIAGYIGRKAVDISHPLNVLEDSHLLVRESDVFRAGKSQYRVAEPLINFYEAVMRPAWARLESGQATEVWGQATERFAAQVAGPHFEAVCRDYVIGPGRSLLSTSLGEVGSGIVTDSAERRQLQVDVAVVEPGSGGQRPSVALLGEAKWGTVMGSGHLERLNRARELLAGRGFDTAHCGLAFFSAAGFSDSLRAAAERGGVLLVGLDELYGRAMPIGFVP</sequence>
<dbReference type="SUPFAM" id="SSF52540">
    <property type="entry name" value="P-loop containing nucleoside triphosphate hydrolases"/>
    <property type="match status" value="1"/>
</dbReference>
<keyword evidence="2" id="KW-0547">Nucleotide-binding</keyword>
<dbReference type="GO" id="GO:0005524">
    <property type="term" value="F:ATP binding"/>
    <property type="evidence" value="ECO:0007669"/>
    <property type="project" value="UniProtKB-KW"/>
</dbReference>
<keyword evidence="3" id="KW-1185">Reference proteome</keyword>
<protein>
    <submittedName>
        <fullName evidence="2">ATP-binding protein</fullName>
    </submittedName>
</protein>
<evidence type="ECO:0000313" key="3">
    <source>
        <dbReference type="Proteomes" id="UP001180737"/>
    </source>
</evidence>
<dbReference type="PANTHER" id="PTHR34704:SF2">
    <property type="entry name" value="ATPASE"/>
    <property type="match status" value="1"/>
</dbReference>
<reference evidence="2" key="1">
    <citation type="submission" date="2024-05" db="EMBL/GenBank/DDBJ databases">
        <title>30 novel species of actinomycetes from the DSMZ collection.</title>
        <authorList>
            <person name="Nouioui I."/>
        </authorList>
    </citation>
    <scope>NUCLEOTIDE SEQUENCE</scope>
    <source>
        <strain evidence="2">DSM 3412</strain>
    </source>
</reference>
<evidence type="ECO:0000259" key="1">
    <source>
        <dbReference type="Pfam" id="PF01637"/>
    </source>
</evidence>
<evidence type="ECO:0000313" key="2">
    <source>
        <dbReference type="EMBL" id="MDT0571055.1"/>
    </source>
</evidence>
<dbReference type="Pfam" id="PF01637">
    <property type="entry name" value="ATPase_2"/>
    <property type="match status" value="1"/>
</dbReference>
<dbReference type="Gene3D" id="3.40.50.300">
    <property type="entry name" value="P-loop containing nucleotide triphosphate hydrolases"/>
    <property type="match status" value="1"/>
</dbReference>